<comment type="similarity">
    <text evidence="3 10">Belongs to the PIGX family.</text>
</comment>
<evidence type="ECO:0000313" key="12">
    <source>
        <dbReference type="Proteomes" id="UP001648503"/>
    </source>
</evidence>
<dbReference type="Pfam" id="PF08320">
    <property type="entry name" value="PIG-X"/>
    <property type="match status" value="1"/>
</dbReference>
<comment type="caution">
    <text evidence="11">The sequence shown here is derived from an EMBL/GenBank/DDBJ whole genome shotgun (WGS) entry which is preliminary data.</text>
</comment>
<comment type="pathway">
    <text evidence="2 10">Glycolipid biosynthesis; glycosylphosphatidylinositol-anchor biosynthesis.</text>
</comment>
<evidence type="ECO:0000256" key="8">
    <source>
        <dbReference type="ARBA" id="ARBA00023136"/>
    </source>
</evidence>
<feature type="chain" id="PRO_5044960102" description="Protein PBN1" evidence="10">
    <location>
        <begin position="37"/>
        <end position="477"/>
    </location>
</feature>
<evidence type="ECO:0000256" key="2">
    <source>
        <dbReference type="ARBA" id="ARBA00004687"/>
    </source>
</evidence>
<evidence type="ECO:0000256" key="9">
    <source>
        <dbReference type="ARBA" id="ARBA00023180"/>
    </source>
</evidence>
<sequence length="477" mass="52240">MGFTTNGFNPATASASMLTRHGWMLTVLLSLSRSYAMTPTGTPESPVWPGLFTATSITAYAGITDIRDPGLVLQDTDRIVLETTLPMGDICNALVKLHLPKTHSIPRIEAIGYDSDASIPHSKLGLLLDGMVGILKNGPSHCLAQDRFSKMDMAKFHSAGESGMSIYRLTALSTNSTVVAEFDRFVLSQMTRLGCVSKFLPMDQLSISIAPNPSSNSQEIHILTTLTPVANRAEFLHTQGISDTSSIVMTVVGPTDRTTVQLPLVNTVSLKDVTSQVQHDQVSDECGNTTMPILFEINRMDFGPNIQVDIFGDADLEAPANAPTAFGNMALLRIHHKCMASAQTDIEIPFHLRYRQPTFTTASHENVAIYAPVAFIVKPGASDQSIHDAQHGRQHRHKTLVRSLLRRGISDPNLPLLIPVRINTPDDVSVFMIPLGHSVDYRLVYTGNLIMIFVGMLVTVWTLVRYRQASPIKLKTD</sequence>
<feature type="transmembrane region" description="Helical" evidence="10">
    <location>
        <begin position="443"/>
        <end position="464"/>
    </location>
</feature>
<evidence type="ECO:0000256" key="6">
    <source>
        <dbReference type="ARBA" id="ARBA00022824"/>
    </source>
</evidence>
<reference evidence="11 12" key="1">
    <citation type="submission" date="2021-02" db="EMBL/GenBank/DDBJ databases">
        <title>Variation within the Batrachochytrium salamandrivorans European outbreak.</title>
        <authorList>
            <person name="Kelly M."/>
            <person name="Pasmans F."/>
            <person name="Shea T.P."/>
            <person name="Munoz J.F."/>
            <person name="Carranza S."/>
            <person name="Cuomo C.A."/>
            <person name="Martel A."/>
        </authorList>
    </citation>
    <scope>NUCLEOTIDE SEQUENCE [LARGE SCALE GENOMIC DNA]</scope>
    <source>
        <strain evidence="11 12">AMFP18/2</strain>
    </source>
</reference>
<evidence type="ECO:0000256" key="7">
    <source>
        <dbReference type="ARBA" id="ARBA00022989"/>
    </source>
</evidence>
<evidence type="ECO:0000256" key="4">
    <source>
        <dbReference type="ARBA" id="ARBA00022502"/>
    </source>
</evidence>
<evidence type="ECO:0000256" key="3">
    <source>
        <dbReference type="ARBA" id="ARBA00010345"/>
    </source>
</evidence>
<dbReference type="InterPro" id="IPR013233">
    <property type="entry name" value="PIG-X/PBN1"/>
</dbReference>
<evidence type="ECO:0000256" key="5">
    <source>
        <dbReference type="ARBA" id="ARBA00022692"/>
    </source>
</evidence>
<keyword evidence="12" id="KW-1185">Reference proteome</keyword>
<dbReference type="EMBL" id="JAFCIX010000271">
    <property type="protein sequence ID" value="KAH6595837.1"/>
    <property type="molecule type" value="Genomic_DNA"/>
</dbReference>
<name>A0ABQ8FCE7_9FUNG</name>
<keyword evidence="4 10" id="KW-0337">GPI-anchor biosynthesis</keyword>
<keyword evidence="5 10" id="KW-0812">Transmembrane</keyword>
<keyword evidence="9" id="KW-0325">Glycoprotein</keyword>
<keyword evidence="6 10" id="KW-0256">Endoplasmic reticulum</keyword>
<comment type="subcellular location">
    <subcellularLocation>
        <location evidence="1 10">Endoplasmic reticulum membrane</location>
        <topology evidence="1 10">Single-pass membrane protein</topology>
    </subcellularLocation>
</comment>
<feature type="signal peptide" evidence="10">
    <location>
        <begin position="1"/>
        <end position="36"/>
    </location>
</feature>
<dbReference type="Proteomes" id="UP001648503">
    <property type="component" value="Unassembled WGS sequence"/>
</dbReference>
<accession>A0ABQ8FCE7</accession>
<protein>
    <recommendedName>
        <fullName evidence="10">Protein PBN1</fullName>
    </recommendedName>
</protein>
<evidence type="ECO:0000256" key="1">
    <source>
        <dbReference type="ARBA" id="ARBA00004389"/>
    </source>
</evidence>
<proteinExistence type="inferred from homology"/>
<evidence type="ECO:0000256" key="10">
    <source>
        <dbReference type="RuleBase" id="RU366056"/>
    </source>
</evidence>
<evidence type="ECO:0000313" key="11">
    <source>
        <dbReference type="EMBL" id="KAH6595837.1"/>
    </source>
</evidence>
<keyword evidence="10" id="KW-0732">Signal</keyword>
<keyword evidence="8 10" id="KW-0472">Membrane</keyword>
<comment type="function">
    <text evidence="10">Required for proper folding and/or the stability of a subset of proteins in the endoplasmic reticulum. Component of glycosylphosphatidylinositol-mannosyltransferase 1 which transfers the first of the 4 mannoses in the GPI-anchor precursors during GPI-anchor biosynthesis. Probably acts by stabilizing the mannosyltransferase GPI14.</text>
</comment>
<gene>
    <name evidence="11" type="ORF">BASA50_005564</name>
</gene>
<keyword evidence="7 10" id="KW-1133">Transmembrane helix</keyword>
<organism evidence="11 12">
    <name type="scientific">Batrachochytrium salamandrivorans</name>
    <dbReference type="NCBI Taxonomy" id="1357716"/>
    <lineage>
        <taxon>Eukaryota</taxon>
        <taxon>Fungi</taxon>
        <taxon>Fungi incertae sedis</taxon>
        <taxon>Chytridiomycota</taxon>
        <taxon>Chytridiomycota incertae sedis</taxon>
        <taxon>Chytridiomycetes</taxon>
        <taxon>Rhizophydiales</taxon>
        <taxon>Rhizophydiales incertae sedis</taxon>
        <taxon>Batrachochytrium</taxon>
    </lineage>
</organism>